<organism evidence="2 3">
    <name type="scientific">Bythopirellula goksoeyrii</name>
    <dbReference type="NCBI Taxonomy" id="1400387"/>
    <lineage>
        <taxon>Bacteria</taxon>
        <taxon>Pseudomonadati</taxon>
        <taxon>Planctomycetota</taxon>
        <taxon>Planctomycetia</taxon>
        <taxon>Pirellulales</taxon>
        <taxon>Lacipirellulaceae</taxon>
        <taxon>Bythopirellula</taxon>
    </lineage>
</organism>
<dbReference type="InterPro" id="IPR007055">
    <property type="entry name" value="BON_dom"/>
</dbReference>
<dbReference type="EMBL" id="CP042913">
    <property type="protein sequence ID" value="QEG36932.1"/>
    <property type="molecule type" value="Genomic_DNA"/>
</dbReference>
<dbReference type="AlphaFoldDB" id="A0A5B9QH45"/>
<keyword evidence="3" id="KW-1185">Reference proteome</keyword>
<gene>
    <name evidence="2" type="ORF">Pr1d_42720</name>
</gene>
<protein>
    <submittedName>
        <fullName evidence="2">BON domain protein</fullName>
    </submittedName>
</protein>
<proteinExistence type="predicted"/>
<accession>A0A5B9QH45</accession>
<dbReference type="KEGG" id="bgok:Pr1d_42720"/>
<feature type="domain" description="BON" evidence="1">
    <location>
        <begin position="10"/>
        <end position="78"/>
    </location>
</feature>
<reference evidence="2 3" key="1">
    <citation type="submission" date="2019-08" db="EMBL/GenBank/DDBJ databases">
        <title>Deep-cultivation of Planctomycetes and their phenomic and genomic characterization uncovers novel biology.</title>
        <authorList>
            <person name="Wiegand S."/>
            <person name="Jogler M."/>
            <person name="Boedeker C."/>
            <person name="Pinto D."/>
            <person name="Vollmers J."/>
            <person name="Rivas-Marin E."/>
            <person name="Kohn T."/>
            <person name="Peeters S.H."/>
            <person name="Heuer A."/>
            <person name="Rast P."/>
            <person name="Oberbeckmann S."/>
            <person name="Bunk B."/>
            <person name="Jeske O."/>
            <person name="Meyerdierks A."/>
            <person name="Storesund J.E."/>
            <person name="Kallscheuer N."/>
            <person name="Luecker S."/>
            <person name="Lage O.M."/>
            <person name="Pohl T."/>
            <person name="Merkel B.J."/>
            <person name="Hornburger P."/>
            <person name="Mueller R.-W."/>
            <person name="Bruemmer F."/>
            <person name="Labrenz M."/>
            <person name="Spormann A.M."/>
            <person name="Op den Camp H."/>
            <person name="Overmann J."/>
            <person name="Amann R."/>
            <person name="Jetten M.S.M."/>
            <person name="Mascher T."/>
            <person name="Medema M.H."/>
            <person name="Devos D.P."/>
            <person name="Kaster A.-K."/>
            <person name="Ovreas L."/>
            <person name="Rohde M."/>
            <person name="Galperin M.Y."/>
            <person name="Jogler C."/>
        </authorList>
    </citation>
    <scope>NUCLEOTIDE SEQUENCE [LARGE SCALE GENOMIC DNA]</scope>
    <source>
        <strain evidence="2 3">Pr1d</strain>
    </source>
</reference>
<dbReference type="Gene3D" id="3.30.1340.30">
    <property type="match status" value="1"/>
</dbReference>
<evidence type="ECO:0000259" key="1">
    <source>
        <dbReference type="PROSITE" id="PS50914"/>
    </source>
</evidence>
<dbReference type="PROSITE" id="PS50914">
    <property type="entry name" value="BON"/>
    <property type="match status" value="1"/>
</dbReference>
<name>A0A5B9QH45_9BACT</name>
<dbReference type="RefSeq" id="WP_168205375.1">
    <property type="nucleotide sequence ID" value="NZ_CP042913.1"/>
</dbReference>
<evidence type="ECO:0000313" key="3">
    <source>
        <dbReference type="Proteomes" id="UP000323917"/>
    </source>
</evidence>
<sequence>MTTDIRVTYEPTVLAEKVKNSIDKLGYPELKNIRCRAHQSDIHLQGHLASYYLKQVVQTIAIKVPGVHKVINDIEVSFPKPESTSHQR</sequence>
<evidence type="ECO:0000313" key="2">
    <source>
        <dbReference type="EMBL" id="QEG36932.1"/>
    </source>
</evidence>
<dbReference type="Pfam" id="PF04972">
    <property type="entry name" value="BON"/>
    <property type="match status" value="1"/>
</dbReference>
<dbReference type="Proteomes" id="UP000323917">
    <property type="component" value="Chromosome"/>
</dbReference>